<feature type="compositionally biased region" description="Acidic residues" evidence="1">
    <location>
        <begin position="35"/>
        <end position="44"/>
    </location>
</feature>
<name>A0AA49GU44_9BACT</name>
<gene>
    <name evidence="2" type="ORF">K4G66_10390</name>
</gene>
<reference evidence="2" key="2">
    <citation type="journal article" date="2024" name="Antonie Van Leeuwenhoek">
        <title>Roseihalotalea indica gen. nov., sp. nov., a halophilic Bacteroidetes from mesopelagic Southwest Indian Ocean with higher carbohydrate metabolic potential.</title>
        <authorList>
            <person name="Chen B."/>
            <person name="Zhang M."/>
            <person name="Lin D."/>
            <person name="Ye J."/>
            <person name="Tang K."/>
        </authorList>
    </citation>
    <scope>NUCLEOTIDE SEQUENCE</scope>
    <source>
        <strain evidence="2">TK19036</strain>
    </source>
</reference>
<sequence>MAQRDTNTTGKQAKGEPSGTAPQQDKASIKNVGEVDLEQEEELRDEYTDGQGNPDPAKAPVKNPNRNTDKTKIDQPAYGNES</sequence>
<dbReference type="AlphaFoldDB" id="A0AA49GU44"/>
<reference evidence="2" key="1">
    <citation type="journal article" date="2023" name="Comput. Struct. Biotechnol. J.">
        <title>Discovery of a novel marine Bacteroidetes with a rich repertoire of carbohydrate-active enzymes.</title>
        <authorList>
            <person name="Chen B."/>
            <person name="Liu G."/>
            <person name="Chen Q."/>
            <person name="Wang H."/>
            <person name="Liu L."/>
            <person name="Tang K."/>
        </authorList>
    </citation>
    <scope>NUCLEOTIDE SEQUENCE</scope>
    <source>
        <strain evidence="2">TK19036</strain>
    </source>
</reference>
<feature type="compositionally biased region" description="Polar residues" evidence="1">
    <location>
        <begin position="1"/>
        <end position="11"/>
    </location>
</feature>
<protein>
    <submittedName>
        <fullName evidence="2">Uncharacterized protein</fullName>
    </submittedName>
</protein>
<feature type="region of interest" description="Disordered" evidence="1">
    <location>
        <begin position="1"/>
        <end position="82"/>
    </location>
</feature>
<dbReference type="EMBL" id="CP120682">
    <property type="protein sequence ID" value="WKN39106.1"/>
    <property type="molecule type" value="Genomic_DNA"/>
</dbReference>
<evidence type="ECO:0000313" key="2">
    <source>
        <dbReference type="EMBL" id="WKN39106.1"/>
    </source>
</evidence>
<proteinExistence type="predicted"/>
<organism evidence="2">
    <name type="scientific">Roseihalotalea indica</name>
    <dbReference type="NCBI Taxonomy" id="2867963"/>
    <lineage>
        <taxon>Bacteria</taxon>
        <taxon>Pseudomonadati</taxon>
        <taxon>Bacteroidota</taxon>
        <taxon>Cytophagia</taxon>
        <taxon>Cytophagales</taxon>
        <taxon>Catalimonadaceae</taxon>
        <taxon>Roseihalotalea</taxon>
    </lineage>
</organism>
<evidence type="ECO:0000256" key="1">
    <source>
        <dbReference type="SAM" id="MobiDB-lite"/>
    </source>
</evidence>
<accession>A0AA49GU44</accession>